<name>A0A177Y0R5_9VIBR</name>
<evidence type="ECO:0000256" key="1">
    <source>
        <dbReference type="ARBA" id="ARBA00023172"/>
    </source>
</evidence>
<comment type="caution">
    <text evidence="2">The sequence shown here is derived from an EMBL/GenBank/DDBJ whole genome shotgun (WGS) entry which is preliminary data.</text>
</comment>
<protein>
    <recommendedName>
        <fullName evidence="4">Tyr recombinase domain-containing protein</fullName>
    </recommendedName>
</protein>
<dbReference type="Gene3D" id="1.10.443.10">
    <property type="entry name" value="Intergrase catalytic core"/>
    <property type="match status" value="1"/>
</dbReference>
<dbReference type="AlphaFoldDB" id="A0A177Y0R5"/>
<evidence type="ECO:0008006" key="4">
    <source>
        <dbReference type="Google" id="ProtNLM"/>
    </source>
</evidence>
<proteinExistence type="predicted"/>
<dbReference type="GO" id="GO:0006310">
    <property type="term" value="P:DNA recombination"/>
    <property type="evidence" value="ECO:0007669"/>
    <property type="project" value="UniProtKB-KW"/>
</dbReference>
<keyword evidence="1" id="KW-0233">DNA recombination</keyword>
<dbReference type="GO" id="GO:0003677">
    <property type="term" value="F:DNA binding"/>
    <property type="evidence" value="ECO:0007669"/>
    <property type="project" value="InterPro"/>
</dbReference>
<gene>
    <name evidence="2" type="ORF">APB76_09775</name>
</gene>
<evidence type="ECO:0000313" key="3">
    <source>
        <dbReference type="Proteomes" id="UP000078406"/>
    </source>
</evidence>
<dbReference type="GO" id="GO:0015074">
    <property type="term" value="P:DNA integration"/>
    <property type="evidence" value="ECO:0007669"/>
    <property type="project" value="InterPro"/>
</dbReference>
<dbReference type="SUPFAM" id="SSF56349">
    <property type="entry name" value="DNA breaking-rejoining enzymes"/>
    <property type="match status" value="1"/>
</dbReference>
<sequence length="490" mass="56908">MYKVSEVSNEKGRQKLWVLVDDFTGLPLLLPTLYVLSRYANKSETTKNKTLLSLKYFYTFWEMKFGESFCYWCRRNNYQLDTPISELVNFFEFVCTKQHITSDFTKESRLHYLDATTTNNKIANSVHVNTVIKFLKYLCNEYVSTAHLGLSFTECATLQRFYMAKISDLSLSMKVIRGGNGRSKEVRHSVYKSMPSIMKKAVLAISVPTTTSFANPMNPWKSTFIQLRNDLILRLYFNYGLRRAELLLLTGDSFKMSAPTPSGNRHYILIITNVEETDDYVDPRSEHLGIKTLNSHRILSLAERDYLHLKGFYKIYRAKLFQSTCDTSSITIHDYLFTSSKSPYSPISGSTIRDIFDSVQKQMKIFFPVFYDSSEYEVPPRLSPSVARHTWAYELLAYTYEMEYNKAVDVAAHTGQVLNEKTIMDNAVDKLRELGGWSPVSKMPMRYARRFFSERANQNNLDRINRDLISINDYLETPKEEASDEFKQDQ</sequence>
<organism evidence="2 3">
    <name type="scientific">Vibrio bivalvicida</name>
    <dbReference type="NCBI Taxonomy" id="1276888"/>
    <lineage>
        <taxon>Bacteria</taxon>
        <taxon>Pseudomonadati</taxon>
        <taxon>Pseudomonadota</taxon>
        <taxon>Gammaproteobacteria</taxon>
        <taxon>Vibrionales</taxon>
        <taxon>Vibrionaceae</taxon>
        <taxon>Vibrio</taxon>
        <taxon>Vibrio oreintalis group</taxon>
    </lineage>
</organism>
<reference evidence="2 3" key="1">
    <citation type="journal article" date="2016" name="Syst. Appl. Microbiol.">
        <title>Vibrio bivalvicida sp. nov., a novel larval pathogen for bivalve molluscs reared in a hatchery.</title>
        <authorList>
            <person name="Dubert J."/>
            <person name="Romalde J.L."/>
            <person name="Prado S."/>
            <person name="Barja J.L."/>
        </authorList>
    </citation>
    <scope>NUCLEOTIDE SEQUENCE [LARGE SCALE GENOMIC DNA]</scope>
    <source>
        <strain evidence="2 3">605</strain>
    </source>
</reference>
<dbReference type="EMBL" id="LLEI02000025">
    <property type="protein sequence ID" value="OAJ94459.1"/>
    <property type="molecule type" value="Genomic_DNA"/>
</dbReference>
<dbReference type="InterPro" id="IPR011010">
    <property type="entry name" value="DNA_brk_join_enz"/>
</dbReference>
<dbReference type="Proteomes" id="UP000078406">
    <property type="component" value="Unassembled WGS sequence"/>
</dbReference>
<evidence type="ECO:0000313" key="2">
    <source>
        <dbReference type="EMBL" id="OAJ94459.1"/>
    </source>
</evidence>
<accession>A0A177Y0R5</accession>
<dbReference type="InterPro" id="IPR013762">
    <property type="entry name" value="Integrase-like_cat_sf"/>
</dbReference>